<accession>H8H1F3</accession>
<gene>
    <name evidence="1" type="ordered locus">DGo_PB0081</name>
</gene>
<name>H8H1F3_DEIGI</name>
<protein>
    <submittedName>
        <fullName evidence="1">Uncharacterized protein</fullName>
    </submittedName>
</protein>
<geneLocation type="plasmid" evidence="1 2">
    <name>P2</name>
</geneLocation>
<dbReference type="EMBL" id="CP002193">
    <property type="protein sequence ID" value="AFD27350.1"/>
    <property type="molecule type" value="Genomic_DNA"/>
</dbReference>
<dbReference type="HOGENOM" id="CLU_1459041_0_0_0"/>
<dbReference type="KEGG" id="dgo:DGo_PB0081"/>
<dbReference type="Proteomes" id="UP000007575">
    <property type="component" value="Plasmid P2"/>
</dbReference>
<proteinExistence type="predicted"/>
<keyword evidence="2" id="KW-1185">Reference proteome</keyword>
<evidence type="ECO:0000313" key="2">
    <source>
        <dbReference type="Proteomes" id="UP000007575"/>
    </source>
</evidence>
<evidence type="ECO:0000313" key="1">
    <source>
        <dbReference type="EMBL" id="AFD27350.1"/>
    </source>
</evidence>
<organism evidence="1 2">
    <name type="scientific">Deinococcus gobiensis (strain DSM 21396 / JCM 16679 / CGMCC 1.7299 / I-0)</name>
    <dbReference type="NCBI Taxonomy" id="745776"/>
    <lineage>
        <taxon>Bacteria</taxon>
        <taxon>Thermotogati</taxon>
        <taxon>Deinococcota</taxon>
        <taxon>Deinococci</taxon>
        <taxon>Deinococcales</taxon>
        <taxon>Deinococcaceae</taxon>
        <taxon>Deinococcus</taxon>
    </lineage>
</organism>
<dbReference type="AlphaFoldDB" id="H8H1F3"/>
<reference evidence="1 2" key="1">
    <citation type="journal article" date="2012" name="PLoS ONE">
        <title>Genome sequence and transcriptome analysis of the radioresistant bacterium Deinococcus gobiensis: insights into the extreme environmental adaptations.</title>
        <authorList>
            <person name="Yuan M."/>
            <person name="Chen M."/>
            <person name="Zhang W."/>
            <person name="Lu W."/>
            <person name="Wang J."/>
            <person name="Yang M."/>
            <person name="Zhao P."/>
            <person name="Tang R."/>
            <person name="Li X."/>
            <person name="Hao Y."/>
            <person name="Zhou Z."/>
            <person name="Zhan Y."/>
            <person name="Yu H."/>
            <person name="Teng C."/>
            <person name="Yan Y."/>
            <person name="Ping S."/>
            <person name="Wang Y."/>
            <person name="Lin M."/>
        </authorList>
    </citation>
    <scope>NUCLEOTIDE SEQUENCE [LARGE SCALE GENOMIC DNA]</scope>
    <source>
        <strain evidence="2">DSM 21396 / JCM 16679 / CGMCC 1.7299 / I-0</strain>
        <plasmid evidence="1">P2</plasmid>
    </source>
</reference>
<keyword evidence="1" id="KW-0614">Plasmid</keyword>
<sequence>MTRQLDIASDLWRLLARQAQADLYGLDVALAARRHNATPSFGALARLPITRTATQRTAEVRALARDLAWLRNLGVVSLDDLVAEFSRRARRGEITPERPKEHGLLLGSLARPLWPQQVELGGLEHALGSCAVHAAGGGAQGGLHLAGQIRWPPTAPLHRKRGISRPALLFIVIYEVQLLSQSLLQ</sequence>